<keyword evidence="5 6" id="KW-0482">Metalloprotease</keyword>
<dbReference type="Pfam" id="PF01435">
    <property type="entry name" value="Peptidase_M48"/>
    <property type="match status" value="1"/>
</dbReference>
<dbReference type="EMBL" id="JAVHNS010000004">
    <property type="protein sequence ID" value="KAK6358440.1"/>
    <property type="molecule type" value="Genomic_DNA"/>
</dbReference>
<dbReference type="InterPro" id="IPR051156">
    <property type="entry name" value="Mito/Outer_Membr_Metalloprot"/>
</dbReference>
<sequence>MLQFLRLGSRLAPRVTPRAPLLPRSFQPTATARFNNIPRRSFHSTPSAAYQTKYQRTQRIRWGAYIALLRWAARPTFILEAAGLGALTGGFYVYNLEEVPISGRRRFNMFSEDLMQSLGDDKNQEILQEYQDRILPENDPRCKQVRRVLERLAPHSGLPLDFNWHATVIESEETNAFVIPGGKVFVFTGILPVCKDDDGLAAVLGHEIGHNVARHLAEQISRGIFLLAAAWVVELFWGVPGDLGHRMLQFAIDMPKSRAQESEADHIGLLIMAKSCYDPKAAVAVWERMEILEKKRPVPPEILSTHPSNRRRQTDLTALLPKAYEIGLESDCAVTSQYGKVSLTLLYILNKNSSLITTMLQPINSRNLERGLNSNFNTPSLSFPPNCLPTAAYMNE</sequence>
<comment type="similarity">
    <text evidence="6">Belongs to the peptidase M48 family.</text>
</comment>
<dbReference type="PANTHER" id="PTHR22726">
    <property type="entry name" value="METALLOENDOPEPTIDASE OMA1"/>
    <property type="match status" value="1"/>
</dbReference>
<keyword evidence="4 6" id="KW-0862">Zinc</keyword>
<keyword evidence="3 6" id="KW-0378">Hydrolase</keyword>
<dbReference type="GO" id="GO:0005743">
    <property type="term" value="C:mitochondrial inner membrane"/>
    <property type="evidence" value="ECO:0007669"/>
    <property type="project" value="TreeGrafter"/>
</dbReference>
<keyword evidence="1 6" id="KW-0645">Protease</keyword>
<dbReference type="GO" id="GO:0006515">
    <property type="term" value="P:protein quality control for misfolded or incompletely synthesized proteins"/>
    <property type="evidence" value="ECO:0007669"/>
    <property type="project" value="TreeGrafter"/>
</dbReference>
<dbReference type="InterPro" id="IPR001915">
    <property type="entry name" value="Peptidase_M48"/>
</dbReference>
<gene>
    <name evidence="8" type="ORF">TWF730_007772</name>
</gene>
<proteinExistence type="inferred from homology"/>
<comment type="cofactor">
    <cofactor evidence="6">
        <name>Zn(2+)</name>
        <dbReference type="ChEBI" id="CHEBI:29105"/>
    </cofactor>
    <text evidence="6">Binds 1 zinc ion per subunit.</text>
</comment>
<accession>A0AAV9V8U6</accession>
<dbReference type="AlphaFoldDB" id="A0AAV9V8U6"/>
<dbReference type="Gene3D" id="3.30.2010.10">
    <property type="entry name" value="Metalloproteases ('zincins'), catalytic domain"/>
    <property type="match status" value="1"/>
</dbReference>
<evidence type="ECO:0000259" key="7">
    <source>
        <dbReference type="Pfam" id="PF01435"/>
    </source>
</evidence>
<feature type="domain" description="Peptidase M48" evidence="7">
    <location>
        <begin position="143"/>
        <end position="317"/>
    </location>
</feature>
<evidence type="ECO:0000256" key="5">
    <source>
        <dbReference type="ARBA" id="ARBA00023049"/>
    </source>
</evidence>
<evidence type="ECO:0000256" key="3">
    <source>
        <dbReference type="ARBA" id="ARBA00022801"/>
    </source>
</evidence>
<keyword evidence="2" id="KW-0479">Metal-binding</keyword>
<evidence type="ECO:0000313" key="9">
    <source>
        <dbReference type="Proteomes" id="UP001373714"/>
    </source>
</evidence>
<comment type="caution">
    <text evidence="8">The sequence shown here is derived from an EMBL/GenBank/DDBJ whole genome shotgun (WGS) entry which is preliminary data.</text>
</comment>
<dbReference type="Proteomes" id="UP001373714">
    <property type="component" value="Unassembled WGS sequence"/>
</dbReference>
<keyword evidence="9" id="KW-1185">Reference proteome</keyword>
<dbReference type="GO" id="GO:0046872">
    <property type="term" value="F:metal ion binding"/>
    <property type="evidence" value="ECO:0007669"/>
    <property type="project" value="UniProtKB-KW"/>
</dbReference>
<evidence type="ECO:0000256" key="2">
    <source>
        <dbReference type="ARBA" id="ARBA00022723"/>
    </source>
</evidence>
<name>A0AAV9V8U6_9PEZI</name>
<dbReference type="PANTHER" id="PTHR22726:SF1">
    <property type="entry name" value="METALLOENDOPEPTIDASE OMA1, MITOCHONDRIAL"/>
    <property type="match status" value="1"/>
</dbReference>
<dbReference type="GO" id="GO:0004222">
    <property type="term" value="F:metalloendopeptidase activity"/>
    <property type="evidence" value="ECO:0007669"/>
    <property type="project" value="InterPro"/>
</dbReference>
<evidence type="ECO:0000256" key="6">
    <source>
        <dbReference type="RuleBase" id="RU003983"/>
    </source>
</evidence>
<evidence type="ECO:0000256" key="4">
    <source>
        <dbReference type="ARBA" id="ARBA00022833"/>
    </source>
</evidence>
<protein>
    <recommendedName>
        <fullName evidence="7">Peptidase M48 domain-containing protein</fullName>
    </recommendedName>
</protein>
<evidence type="ECO:0000313" key="8">
    <source>
        <dbReference type="EMBL" id="KAK6358440.1"/>
    </source>
</evidence>
<dbReference type="CDD" id="cd07331">
    <property type="entry name" value="M48C_Oma1_like"/>
    <property type="match status" value="1"/>
</dbReference>
<evidence type="ECO:0000256" key="1">
    <source>
        <dbReference type="ARBA" id="ARBA00022670"/>
    </source>
</evidence>
<dbReference type="GO" id="GO:0034982">
    <property type="term" value="P:mitochondrial protein processing"/>
    <property type="evidence" value="ECO:0007669"/>
    <property type="project" value="TreeGrafter"/>
</dbReference>
<reference evidence="8 9" key="1">
    <citation type="submission" date="2019-10" db="EMBL/GenBank/DDBJ databases">
        <authorList>
            <person name="Palmer J.M."/>
        </authorList>
    </citation>
    <scope>NUCLEOTIDE SEQUENCE [LARGE SCALE GENOMIC DNA]</scope>
    <source>
        <strain evidence="8 9">TWF730</strain>
    </source>
</reference>
<organism evidence="8 9">
    <name type="scientific">Orbilia blumenaviensis</name>
    <dbReference type="NCBI Taxonomy" id="1796055"/>
    <lineage>
        <taxon>Eukaryota</taxon>
        <taxon>Fungi</taxon>
        <taxon>Dikarya</taxon>
        <taxon>Ascomycota</taxon>
        <taxon>Pezizomycotina</taxon>
        <taxon>Orbiliomycetes</taxon>
        <taxon>Orbiliales</taxon>
        <taxon>Orbiliaceae</taxon>
        <taxon>Orbilia</taxon>
    </lineage>
</organism>